<accession>A0A381U959</accession>
<organism evidence="1">
    <name type="scientific">marine metagenome</name>
    <dbReference type="NCBI Taxonomy" id="408172"/>
    <lineage>
        <taxon>unclassified sequences</taxon>
        <taxon>metagenomes</taxon>
        <taxon>ecological metagenomes</taxon>
    </lineage>
</organism>
<feature type="non-terminal residue" evidence="1">
    <location>
        <position position="1"/>
    </location>
</feature>
<gene>
    <name evidence="1" type="ORF">METZ01_LOCUS77610</name>
</gene>
<evidence type="ECO:0000313" key="1">
    <source>
        <dbReference type="EMBL" id="SVA24756.1"/>
    </source>
</evidence>
<sequence>VLNELTSVPPKTTIGNTRGLLATVNVGCRIGGDTASTEVYSRGMHAEHHRLVNPMEQTITADTQLAFAA</sequence>
<dbReference type="EMBL" id="UINC01005982">
    <property type="protein sequence ID" value="SVA24756.1"/>
    <property type="molecule type" value="Genomic_DNA"/>
</dbReference>
<proteinExistence type="predicted"/>
<name>A0A381U959_9ZZZZ</name>
<reference evidence="1" key="1">
    <citation type="submission" date="2018-05" db="EMBL/GenBank/DDBJ databases">
        <authorList>
            <person name="Lanie J.A."/>
            <person name="Ng W.-L."/>
            <person name="Kazmierczak K.M."/>
            <person name="Andrzejewski T.M."/>
            <person name="Davidsen T.M."/>
            <person name="Wayne K.J."/>
            <person name="Tettelin H."/>
            <person name="Glass J.I."/>
            <person name="Rusch D."/>
            <person name="Podicherti R."/>
            <person name="Tsui H.-C.T."/>
            <person name="Winkler M.E."/>
        </authorList>
    </citation>
    <scope>NUCLEOTIDE SEQUENCE</scope>
</reference>
<dbReference type="AlphaFoldDB" id="A0A381U959"/>
<protein>
    <submittedName>
        <fullName evidence="1">Uncharacterized protein</fullName>
    </submittedName>
</protein>